<evidence type="ECO:0000313" key="3">
    <source>
        <dbReference type="EMBL" id="QCW81124.1"/>
    </source>
</evidence>
<dbReference type="RefSeq" id="WP_017841151.1">
    <property type="nucleotide sequence ID" value="NZ_CP035467.1"/>
</dbReference>
<gene>
    <name evidence="3" type="ORF">EQU24_01780</name>
</gene>
<feature type="region of interest" description="Disordered" evidence="1">
    <location>
        <begin position="435"/>
        <end position="454"/>
    </location>
</feature>
<dbReference type="InterPro" id="IPR027417">
    <property type="entry name" value="P-loop_NTPase"/>
</dbReference>
<keyword evidence="4" id="KW-1185">Reference proteome</keyword>
<dbReference type="InterPro" id="IPR033186">
    <property type="entry name" value="HerA_C"/>
</dbReference>
<dbReference type="PANTHER" id="PTHR30121">
    <property type="entry name" value="UNCHARACTERIZED PROTEIN YJGR-RELATED"/>
    <property type="match status" value="1"/>
</dbReference>
<evidence type="ECO:0000313" key="4">
    <source>
        <dbReference type="Proteomes" id="UP000305881"/>
    </source>
</evidence>
<evidence type="ECO:0000259" key="2">
    <source>
        <dbReference type="Pfam" id="PF05872"/>
    </source>
</evidence>
<dbReference type="SUPFAM" id="SSF52540">
    <property type="entry name" value="P-loop containing nucleoside triphosphate hydrolases"/>
    <property type="match status" value="1"/>
</dbReference>
<name>A0A4P9UJ42_METBY</name>
<dbReference type="PANTHER" id="PTHR30121:SF6">
    <property type="entry name" value="SLR6007 PROTEIN"/>
    <property type="match status" value="1"/>
</dbReference>
<dbReference type="Pfam" id="PF05872">
    <property type="entry name" value="HerA_C"/>
    <property type="match status" value="1"/>
</dbReference>
<dbReference type="Proteomes" id="UP000305881">
    <property type="component" value="Chromosome"/>
</dbReference>
<proteinExistence type="predicted"/>
<dbReference type="Gene3D" id="3.40.50.300">
    <property type="entry name" value="P-loop containing nucleotide triphosphate hydrolases"/>
    <property type="match status" value="2"/>
</dbReference>
<feature type="region of interest" description="Disordered" evidence="1">
    <location>
        <begin position="367"/>
        <end position="390"/>
    </location>
</feature>
<organism evidence="3 4">
    <name type="scientific">Methylotuvimicrobium buryatense</name>
    <name type="common">Methylomicrobium buryatense</name>
    <dbReference type="NCBI Taxonomy" id="95641"/>
    <lineage>
        <taxon>Bacteria</taxon>
        <taxon>Pseudomonadati</taxon>
        <taxon>Pseudomonadota</taxon>
        <taxon>Gammaproteobacteria</taxon>
        <taxon>Methylococcales</taxon>
        <taxon>Methylococcaceae</taxon>
        <taxon>Methylotuvimicrobium</taxon>
    </lineage>
</organism>
<evidence type="ECO:0000256" key="1">
    <source>
        <dbReference type="SAM" id="MobiDB-lite"/>
    </source>
</evidence>
<dbReference type="EMBL" id="CP035467">
    <property type="protein sequence ID" value="QCW81124.1"/>
    <property type="molecule type" value="Genomic_DNA"/>
</dbReference>
<feature type="domain" description="Helicase HerA-like C-terminal" evidence="2">
    <location>
        <begin position="8"/>
        <end position="487"/>
    </location>
</feature>
<sequence>MKTVLIGGTANGQLLMDAAMANRHGVISGATGTGKTVTLQVLAEGFSRLGVPVFLADIKGDLSGIGTAGQAHEKITERVTGIGIADFQFRGNPSVFWDLFGRNGHPVRTTMSDLGPLLLSNLLELNDTQTGVIYSGFKIADDEGLLLLDLKDLRAMLNWMGENSAALSKQYGNITSASIGAIQRRLLVLEEQGAEHFFAEPAVELDDFRRTDFSGNGVISILDATELTTKSPRLYATFLLWMLSELFETLPEVGDGDRPKLVLFFDEAHLLFNQAPKVLLDKIEQIVRLIRSKGVGVYFISQSPLDIPAPILGQMGLKIQHALRAFTPADRKVLKSVAQTFRANPGFDTETVLQELKTGEALVSVLNKDGSPTPVERTLIRPPESKIGPLTEDQRNELIGRSPFKGRYDQMVDRESAYEMLKHKAEQQAFQAQAARDLKASATRRTGTSNRQSVGEALIKSTARTIGSQLGRQIVRGIMGSLLGGKR</sequence>
<protein>
    <submittedName>
        <fullName evidence="3">DUF853 family protein</fullName>
    </submittedName>
</protein>
<accession>A0A4P9UJ42</accession>
<dbReference type="AlphaFoldDB" id="A0A4P9UJ42"/>
<dbReference type="KEGG" id="mbur:EQU24_01780"/>
<feature type="compositionally biased region" description="Polar residues" evidence="1">
    <location>
        <begin position="443"/>
        <end position="453"/>
    </location>
</feature>
<reference evidence="4" key="1">
    <citation type="journal article" date="2019" name="J. Bacteriol.">
        <title>A Mutagenic Screen Identifies a TonB-Dependent Receptor Required for the Lanthanide Metal Switch in the Type I Methanotroph 'Methylotuvimicrobium buryatense' 5GB1C.</title>
        <authorList>
            <person name="Groom J.D."/>
            <person name="Ford S.M."/>
            <person name="Pesesky M.W."/>
            <person name="Lidstrom M.E."/>
        </authorList>
    </citation>
    <scope>NUCLEOTIDE SEQUENCE [LARGE SCALE GENOMIC DNA]</scope>
    <source>
        <strain evidence="4">5GB1C</strain>
    </source>
</reference>
<dbReference type="InterPro" id="IPR051162">
    <property type="entry name" value="T4SS_component"/>
</dbReference>
<dbReference type="OrthoDB" id="9758751at2"/>